<dbReference type="AlphaFoldDB" id="A0A356LDY9"/>
<accession>A0A356LDY9</accession>
<organism evidence="1 2">
    <name type="scientific">Advenella kashmirensis</name>
    <dbReference type="NCBI Taxonomy" id="310575"/>
    <lineage>
        <taxon>Bacteria</taxon>
        <taxon>Pseudomonadati</taxon>
        <taxon>Pseudomonadota</taxon>
        <taxon>Betaproteobacteria</taxon>
        <taxon>Burkholderiales</taxon>
        <taxon>Alcaligenaceae</taxon>
    </lineage>
</organism>
<proteinExistence type="predicted"/>
<evidence type="ECO:0000313" key="2">
    <source>
        <dbReference type="Proteomes" id="UP000264036"/>
    </source>
</evidence>
<gene>
    <name evidence="1" type="ORF">DD666_06510</name>
</gene>
<comment type="caution">
    <text evidence="1">The sequence shown here is derived from an EMBL/GenBank/DDBJ whole genome shotgun (WGS) entry which is preliminary data.</text>
</comment>
<dbReference type="EMBL" id="DOEK01000013">
    <property type="protein sequence ID" value="HBP29049.1"/>
    <property type="molecule type" value="Genomic_DNA"/>
</dbReference>
<name>A0A356LDY9_9BURK</name>
<reference evidence="1 2" key="1">
    <citation type="journal article" date="2018" name="Nat. Biotechnol.">
        <title>A standardized bacterial taxonomy based on genome phylogeny substantially revises the tree of life.</title>
        <authorList>
            <person name="Parks D.H."/>
            <person name="Chuvochina M."/>
            <person name="Waite D.W."/>
            <person name="Rinke C."/>
            <person name="Skarshewski A."/>
            <person name="Chaumeil P.A."/>
            <person name="Hugenholtz P."/>
        </authorList>
    </citation>
    <scope>NUCLEOTIDE SEQUENCE [LARGE SCALE GENOMIC DNA]</scope>
    <source>
        <strain evidence="1">UBA10707</strain>
    </source>
</reference>
<evidence type="ECO:0000313" key="1">
    <source>
        <dbReference type="EMBL" id="HBP29049.1"/>
    </source>
</evidence>
<protein>
    <submittedName>
        <fullName evidence="1">Uncharacterized protein</fullName>
    </submittedName>
</protein>
<sequence>MHIFLQIAVLFNAFGSIGHRRAKFAMSVSQSIKVVSYYGKLIVVPQWTKYIAMNKNGQIFAWEIKPGTNSYLWYIYEQYRFQLVAHGDPNFIQWDKSLRRYYATGHKSRRD</sequence>
<dbReference type="Proteomes" id="UP000264036">
    <property type="component" value="Unassembled WGS sequence"/>
</dbReference>